<evidence type="ECO:0000313" key="2">
    <source>
        <dbReference type="EMBL" id="KAB8343038.1"/>
    </source>
</evidence>
<dbReference type="EMBL" id="VIBQ01000012">
    <property type="protein sequence ID" value="KAB8343038.1"/>
    <property type="molecule type" value="Genomic_DNA"/>
</dbReference>
<accession>A0A5N6KSS7</accession>
<evidence type="ECO:0000259" key="1">
    <source>
        <dbReference type="Pfam" id="PF24864"/>
    </source>
</evidence>
<sequence>MFIGRSISPPTKHLGMPPPESLDTIAWCNFQTNYFPSDHYVCPGYYDVSNHRRRLTINISWRHMLAVISGLLRLFVRLLPFGTRRQTQQPSLISKQRSEDSMTAHKKAILINEQSESLFFNLPLEIRCIVYEMVMCDRPVHLWLHRTPQPPISLRHPGLWNRESPWKISHNVRKFSEVFFAGPEQPPGWQRIHGTVAAVKAWRELERKQSKVSTTLFWTCRRVYLEASKTFYQKTSCVLRSDLLARHMSSIFSPIHVSTLRSLELVLDFSFHHEPTTSIAAKKSYEALWQSFTTSKLPALRSLRVIINPERRIWFARPDIDVFRQAWIGPVRAFAASRPLDFLEFASPKSHFERLHGGLVNTLNFNVRRIFSGSDFDAVSSVSSNFGGISWCRLSFQSYAHGDTIHRANCRGCIGHVDGSRGELDGEQIRLLDEQLDELGDELSDGDTWPVENEVGSPELLLAGL</sequence>
<dbReference type="Pfam" id="PF24864">
    <property type="entry name" value="DUF7730"/>
    <property type="match status" value="1"/>
</dbReference>
<dbReference type="AlphaFoldDB" id="A0A5N6KSS7"/>
<evidence type="ECO:0000313" key="3">
    <source>
        <dbReference type="Proteomes" id="UP000327013"/>
    </source>
</evidence>
<reference evidence="2 3" key="1">
    <citation type="submission" date="2019-06" db="EMBL/GenBank/DDBJ databases">
        <title>A chromosomal-level reference genome of Carpinus fangiana (Coryloideae, Betulaceae).</title>
        <authorList>
            <person name="Yang X."/>
            <person name="Wang Z."/>
            <person name="Zhang L."/>
            <person name="Hao G."/>
            <person name="Liu J."/>
            <person name="Yang Y."/>
        </authorList>
    </citation>
    <scope>NUCLEOTIDE SEQUENCE [LARGE SCALE GENOMIC DNA]</scope>
    <source>
        <strain evidence="2">Cfa_2016G</strain>
        <tissue evidence="2">Leaf</tissue>
    </source>
</reference>
<protein>
    <recommendedName>
        <fullName evidence="1">DUF7730 domain-containing protein</fullName>
    </recommendedName>
</protein>
<feature type="domain" description="DUF7730" evidence="1">
    <location>
        <begin position="113"/>
        <end position="317"/>
    </location>
</feature>
<name>A0A5N6KSS7_9ROSI</name>
<proteinExistence type="predicted"/>
<comment type="caution">
    <text evidence="2">The sequence shown here is derived from an EMBL/GenBank/DDBJ whole genome shotgun (WGS) entry which is preliminary data.</text>
</comment>
<dbReference type="PANTHER" id="PTHR38790">
    <property type="entry name" value="2EXR DOMAIN-CONTAINING PROTEIN-RELATED"/>
    <property type="match status" value="1"/>
</dbReference>
<organism evidence="2 3">
    <name type="scientific">Carpinus fangiana</name>
    <dbReference type="NCBI Taxonomy" id="176857"/>
    <lineage>
        <taxon>Eukaryota</taxon>
        <taxon>Viridiplantae</taxon>
        <taxon>Streptophyta</taxon>
        <taxon>Embryophyta</taxon>
        <taxon>Tracheophyta</taxon>
        <taxon>Spermatophyta</taxon>
        <taxon>Magnoliopsida</taxon>
        <taxon>eudicotyledons</taxon>
        <taxon>Gunneridae</taxon>
        <taxon>Pentapetalae</taxon>
        <taxon>rosids</taxon>
        <taxon>fabids</taxon>
        <taxon>Fagales</taxon>
        <taxon>Betulaceae</taxon>
        <taxon>Carpinus</taxon>
    </lineage>
</organism>
<gene>
    <name evidence="2" type="ORF">FH972_022632</name>
</gene>
<dbReference type="PANTHER" id="PTHR38790:SF9">
    <property type="entry name" value="F-BOX DOMAIN-CONTAINING PROTEIN"/>
    <property type="match status" value="1"/>
</dbReference>
<dbReference type="Proteomes" id="UP000327013">
    <property type="component" value="Unassembled WGS sequence"/>
</dbReference>
<keyword evidence="3" id="KW-1185">Reference proteome</keyword>
<dbReference type="OrthoDB" id="515692at2759"/>
<dbReference type="InterPro" id="IPR056632">
    <property type="entry name" value="DUF7730"/>
</dbReference>